<feature type="domain" description="Ig-like" evidence="5">
    <location>
        <begin position="297"/>
        <end position="387"/>
    </location>
</feature>
<gene>
    <name evidence="6" type="ORF">GDO81_027125</name>
</gene>
<feature type="compositionally biased region" description="Basic and acidic residues" evidence="4">
    <location>
        <begin position="126"/>
        <end position="147"/>
    </location>
</feature>
<organism evidence="6 7">
    <name type="scientific">Engystomops pustulosus</name>
    <name type="common">Tungara frog</name>
    <name type="synonym">Physalaemus pustulosus</name>
    <dbReference type="NCBI Taxonomy" id="76066"/>
    <lineage>
        <taxon>Eukaryota</taxon>
        <taxon>Metazoa</taxon>
        <taxon>Chordata</taxon>
        <taxon>Craniata</taxon>
        <taxon>Vertebrata</taxon>
        <taxon>Euteleostomi</taxon>
        <taxon>Amphibia</taxon>
        <taxon>Batrachia</taxon>
        <taxon>Anura</taxon>
        <taxon>Neobatrachia</taxon>
        <taxon>Hyloidea</taxon>
        <taxon>Leptodactylidae</taxon>
        <taxon>Leiuperinae</taxon>
        <taxon>Engystomops</taxon>
    </lineage>
</organism>
<keyword evidence="2" id="KW-0112">Calmodulin-binding</keyword>
<dbReference type="EMBL" id="WNYA01000570">
    <property type="protein sequence ID" value="KAG8547908.1"/>
    <property type="molecule type" value="Genomic_DNA"/>
</dbReference>
<feature type="compositionally biased region" description="Basic and acidic residues" evidence="4">
    <location>
        <begin position="190"/>
        <end position="201"/>
    </location>
</feature>
<feature type="compositionally biased region" description="Polar residues" evidence="4">
    <location>
        <begin position="405"/>
        <end position="414"/>
    </location>
</feature>
<dbReference type="InterPro" id="IPR003599">
    <property type="entry name" value="Ig_sub"/>
</dbReference>
<feature type="compositionally biased region" description="Basic and acidic residues" evidence="4">
    <location>
        <begin position="154"/>
        <end position="165"/>
    </location>
</feature>
<dbReference type="Pfam" id="PF07679">
    <property type="entry name" value="I-set"/>
    <property type="match status" value="1"/>
</dbReference>
<feature type="compositionally biased region" description="Basic and acidic residues" evidence="4">
    <location>
        <begin position="80"/>
        <end position="112"/>
    </location>
</feature>
<dbReference type="PANTHER" id="PTHR47633:SF1">
    <property type="entry name" value="MYOSIN LIGHT CHAIN KINASE, SMOOTH MUSCLE"/>
    <property type="match status" value="1"/>
</dbReference>
<dbReference type="AlphaFoldDB" id="A0AAV6ZEW9"/>
<evidence type="ECO:0000313" key="7">
    <source>
        <dbReference type="Proteomes" id="UP000824782"/>
    </source>
</evidence>
<dbReference type="SMART" id="SM00408">
    <property type="entry name" value="IGc2"/>
    <property type="match status" value="1"/>
</dbReference>
<dbReference type="InterPro" id="IPR013098">
    <property type="entry name" value="Ig_I-set"/>
</dbReference>
<proteinExistence type="inferred from homology"/>
<sequence length="414" mass="45303">MDFRANLQRQVKPKALSEDERKVHATPQVDFRSVLGKKTPVSKPPIVEKTPVKAATPDFRSVLGNKKKVPTENGNANSTEPHENAKPFSRDDKLNQLVKDDKPKSGVKEENAKPVLNQTKGLFNQEKVKPLALKDDKPKPSSKEENAKPAAILEKVKPPTKEESTKPVVNQEKTKPLSKEESIKPAVNQEKMKPPTKEENTKPAVNQEKAKVTVKEEIAKTVENLEKVRASPKEEKLKPAVNEENSRSPLKEDVAKTPALEEKPSPTEEQIQQNCVYVVDGEVESKATAERTSGTPPLFSEVLQDAKLVDGEKLILQCRVTSDPPPTVTWTLDGKVIKSSKFIVLGQEGSLYSLTIDKTFPEDGGQYTCVAENAAGKSGCSCNVTVEDTSGKTGITKTKKPKSNAAPTSTSESK</sequence>
<protein>
    <recommendedName>
        <fullName evidence="5">Ig-like domain-containing protein</fullName>
    </recommendedName>
</protein>
<evidence type="ECO:0000313" key="6">
    <source>
        <dbReference type="EMBL" id="KAG8547909.1"/>
    </source>
</evidence>
<feature type="region of interest" description="Disordered" evidence="4">
    <location>
        <begin position="1"/>
        <end position="210"/>
    </location>
</feature>
<name>A0AAV6ZEW9_ENGPU</name>
<reference evidence="6" key="1">
    <citation type="thesis" date="2020" institute="ProQuest LLC" country="789 East Eisenhower Parkway, Ann Arbor, MI, USA">
        <title>Comparative Genomics and Chromosome Evolution.</title>
        <authorList>
            <person name="Mudd A.B."/>
        </authorList>
    </citation>
    <scope>NUCLEOTIDE SEQUENCE</scope>
    <source>
        <strain evidence="6">237g6f4</strain>
        <tissue evidence="6">Blood</tissue>
    </source>
</reference>
<feature type="region of interest" description="Disordered" evidence="4">
    <location>
        <begin position="225"/>
        <end position="274"/>
    </location>
</feature>
<dbReference type="SUPFAM" id="SSF48726">
    <property type="entry name" value="Immunoglobulin"/>
    <property type="match status" value="1"/>
</dbReference>
<evidence type="ECO:0000256" key="2">
    <source>
        <dbReference type="ARBA" id="ARBA00022860"/>
    </source>
</evidence>
<dbReference type="InterPro" id="IPR013783">
    <property type="entry name" value="Ig-like_fold"/>
</dbReference>
<dbReference type="SMART" id="SM00409">
    <property type="entry name" value="IG"/>
    <property type="match status" value="1"/>
</dbReference>
<comment type="caution">
    <text evidence="6">The sequence shown here is derived from an EMBL/GenBank/DDBJ whole genome shotgun (WGS) entry which is preliminary data.</text>
</comment>
<keyword evidence="3" id="KW-0393">Immunoglobulin domain</keyword>
<dbReference type="EMBL" id="WNYA01000570">
    <property type="protein sequence ID" value="KAG8547909.1"/>
    <property type="molecule type" value="Genomic_DNA"/>
</dbReference>
<comment type="similarity">
    <text evidence="1">Belongs to the protein kinase superfamily. CAMK Ser/Thr protein kinase family.</text>
</comment>
<dbReference type="InterPro" id="IPR007110">
    <property type="entry name" value="Ig-like_dom"/>
</dbReference>
<dbReference type="FunFam" id="2.60.40.10:FF:000080">
    <property type="entry name" value="Myosin light chain kinase, smooth muscle"/>
    <property type="match status" value="1"/>
</dbReference>
<accession>A0AAV6ZEW9</accession>
<feature type="compositionally biased region" description="Basic and acidic residues" evidence="4">
    <location>
        <begin position="172"/>
        <end position="183"/>
    </location>
</feature>
<dbReference type="InterPro" id="IPR003598">
    <property type="entry name" value="Ig_sub2"/>
</dbReference>
<dbReference type="PROSITE" id="PS50835">
    <property type="entry name" value="IG_LIKE"/>
    <property type="match status" value="1"/>
</dbReference>
<dbReference type="GO" id="GO:0004672">
    <property type="term" value="F:protein kinase activity"/>
    <property type="evidence" value="ECO:0007669"/>
    <property type="project" value="TreeGrafter"/>
</dbReference>
<feature type="compositionally biased region" description="Basic and acidic residues" evidence="4">
    <location>
        <begin position="244"/>
        <end position="266"/>
    </location>
</feature>
<dbReference type="GO" id="GO:0005516">
    <property type="term" value="F:calmodulin binding"/>
    <property type="evidence" value="ECO:0007669"/>
    <property type="project" value="UniProtKB-KW"/>
</dbReference>
<keyword evidence="7" id="KW-1185">Reference proteome</keyword>
<evidence type="ECO:0000256" key="3">
    <source>
        <dbReference type="ARBA" id="ARBA00023319"/>
    </source>
</evidence>
<feature type="region of interest" description="Disordered" evidence="4">
    <location>
        <begin position="389"/>
        <end position="414"/>
    </location>
</feature>
<dbReference type="PANTHER" id="PTHR47633">
    <property type="entry name" value="IMMUNOGLOBULIN"/>
    <property type="match status" value="1"/>
</dbReference>
<dbReference type="InterPro" id="IPR036179">
    <property type="entry name" value="Ig-like_dom_sf"/>
</dbReference>
<dbReference type="Proteomes" id="UP000824782">
    <property type="component" value="Unassembled WGS sequence"/>
</dbReference>
<evidence type="ECO:0000256" key="4">
    <source>
        <dbReference type="SAM" id="MobiDB-lite"/>
    </source>
</evidence>
<evidence type="ECO:0000256" key="1">
    <source>
        <dbReference type="ARBA" id="ARBA00006692"/>
    </source>
</evidence>
<feature type="compositionally biased region" description="Basic and acidic residues" evidence="4">
    <location>
        <begin position="225"/>
        <end position="238"/>
    </location>
</feature>
<evidence type="ECO:0000259" key="5">
    <source>
        <dbReference type="PROSITE" id="PS50835"/>
    </source>
</evidence>
<dbReference type="Gene3D" id="2.60.40.10">
    <property type="entry name" value="Immunoglobulins"/>
    <property type="match status" value="1"/>
</dbReference>